<sequence>MLCAGITVYSPLRRWSIGPGKKVGVVGLGGLGHMAVKIASAMGAEVTVLTTSKNKVDDARRFGAKTVIVNEATADLMTNT</sequence>
<protein>
    <submittedName>
        <fullName evidence="5">Zinc-binding dehydrogenase</fullName>
    </submittedName>
</protein>
<organism evidence="5 6">
    <name type="scientific">Stigmatella ashevillensis</name>
    <dbReference type="NCBI Taxonomy" id="2995309"/>
    <lineage>
        <taxon>Bacteria</taxon>
        <taxon>Pseudomonadati</taxon>
        <taxon>Myxococcota</taxon>
        <taxon>Myxococcia</taxon>
        <taxon>Myxococcales</taxon>
        <taxon>Cystobacterineae</taxon>
        <taxon>Archangiaceae</taxon>
        <taxon>Stigmatella</taxon>
    </lineage>
</organism>
<evidence type="ECO:0000256" key="1">
    <source>
        <dbReference type="ARBA" id="ARBA00022723"/>
    </source>
</evidence>
<accession>A0ABT5DG15</accession>
<keyword evidence="1" id="KW-0479">Metal-binding</keyword>
<keyword evidence="6" id="KW-1185">Reference proteome</keyword>
<reference evidence="5 6" key="1">
    <citation type="submission" date="2022-11" db="EMBL/GenBank/DDBJ databases">
        <title>Minimal conservation of predation-associated metabolite biosynthetic gene clusters underscores biosynthetic potential of Myxococcota including descriptions for ten novel species: Archangium lansinium sp. nov., Myxococcus landrumus sp. nov., Nannocystis bai.</title>
        <authorList>
            <person name="Ahearne A."/>
            <person name="Stevens C."/>
            <person name="Dowd S."/>
        </authorList>
    </citation>
    <scope>NUCLEOTIDE SEQUENCE [LARGE SCALE GENOMIC DNA]</scope>
    <source>
        <strain evidence="5 6">NCWAL01</strain>
    </source>
</reference>
<comment type="caution">
    <text evidence="5">The sequence shown here is derived from an EMBL/GenBank/DDBJ whole genome shotgun (WGS) entry which is preliminary data.</text>
</comment>
<gene>
    <name evidence="5" type="ORF">POL68_22500</name>
</gene>
<dbReference type="InterPro" id="IPR036291">
    <property type="entry name" value="NAD(P)-bd_dom_sf"/>
</dbReference>
<evidence type="ECO:0000313" key="5">
    <source>
        <dbReference type="EMBL" id="MDC0711257.1"/>
    </source>
</evidence>
<evidence type="ECO:0000256" key="2">
    <source>
        <dbReference type="ARBA" id="ARBA00022833"/>
    </source>
</evidence>
<dbReference type="InterPro" id="IPR047109">
    <property type="entry name" value="CAD-like"/>
</dbReference>
<proteinExistence type="predicted"/>
<dbReference type="InterPro" id="IPR029752">
    <property type="entry name" value="D-isomer_DH_CS1"/>
</dbReference>
<dbReference type="SUPFAM" id="SSF51735">
    <property type="entry name" value="NAD(P)-binding Rossmann-fold domains"/>
    <property type="match status" value="1"/>
</dbReference>
<keyword evidence="2" id="KW-0862">Zinc</keyword>
<feature type="domain" description="Alcohol dehydrogenase-like C-terminal" evidence="4">
    <location>
        <begin position="30"/>
        <end position="76"/>
    </location>
</feature>
<dbReference type="EMBL" id="JAQNDM010000002">
    <property type="protein sequence ID" value="MDC0711257.1"/>
    <property type="molecule type" value="Genomic_DNA"/>
</dbReference>
<evidence type="ECO:0000259" key="4">
    <source>
        <dbReference type="Pfam" id="PF00107"/>
    </source>
</evidence>
<name>A0ABT5DG15_9BACT</name>
<keyword evidence="3" id="KW-0560">Oxidoreductase</keyword>
<dbReference type="PROSITE" id="PS00065">
    <property type="entry name" value="D_2_HYDROXYACID_DH_1"/>
    <property type="match status" value="1"/>
</dbReference>
<evidence type="ECO:0000256" key="3">
    <source>
        <dbReference type="ARBA" id="ARBA00023002"/>
    </source>
</evidence>
<dbReference type="RefSeq" id="WP_272141215.1">
    <property type="nucleotide sequence ID" value="NZ_JAQNDM010000002.1"/>
</dbReference>
<evidence type="ECO:0000313" key="6">
    <source>
        <dbReference type="Proteomes" id="UP001221838"/>
    </source>
</evidence>
<dbReference type="Proteomes" id="UP001221838">
    <property type="component" value="Unassembled WGS sequence"/>
</dbReference>
<dbReference type="Gene3D" id="3.40.50.720">
    <property type="entry name" value="NAD(P)-binding Rossmann-like Domain"/>
    <property type="match status" value="1"/>
</dbReference>
<dbReference type="Pfam" id="PF00107">
    <property type="entry name" value="ADH_zinc_N"/>
    <property type="match status" value="1"/>
</dbReference>
<dbReference type="PANTHER" id="PTHR42683">
    <property type="entry name" value="ALDEHYDE REDUCTASE"/>
    <property type="match status" value="1"/>
</dbReference>
<dbReference type="InterPro" id="IPR013149">
    <property type="entry name" value="ADH-like_C"/>
</dbReference>